<evidence type="ECO:0000256" key="8">
    <source>
        <dbReference type="RuleBase" id="RU366003"/>
    </source>
</evidence>
<dbReference type="GO" id="GO:0000105">
    <property type="term" value="P:L-histidine biosynthetic process"/>
    <property type="evidence" value="ECO:0007669"/>
    <property type="project" value="UniProtKB-UniRule"/>
</dbReference>
<dbReference type="InterPro" id="IPR003141">
    <property type="entry name" value="Pol/His_phosphatase_N"/>
</dbReference>
<evidence type="ECO:0000313" key="10">
    <source>
        <dbReference type="EMBL" id="SCY14577.1"/>
    </source>
</evidence>
<protein>
    <recommendedName>
        <fullName evidence="3 8">Histidinol-phosphatase</fullName>
        <shortName evidence="8">HolPase</shortName>
        <ecNumber evidence="3 8">3.1.3.15</ecNumber>
    </recommendedName>
</protein>
<evidence type="ECO:0000256" key="2">
    <source>
        <dbReference type="ARBA" id="ARBA00009152"/>
    </source>
</evidence>
<dbReference type="InterPro" id="IPR016195">
    <property type="entry name" value="Pol/histidinol_Pase-like"/>
</dbReference>
<reference evidence="11" key="1">
    <citation type="submission" date="2016-10" db="EMBL/GenBank/DDBJ databases">
        <authorList>
            <person name="Varghese N."/>
            <person name="Submissions S."/>
        </authorList>
    </citation>
    <scope>NUCLEOTIDE SEQUENCE [LARGE SCALE GENOMIC DNA]</scope>
    <source>
        <strain evidence="11">XBD2006</strain>
    </source>
</reference>
<dbReference type="SUPFAM" id="SSF89550">
    <property type="entry name" value="PHP domain-like"/>
    <property type="match status" value="1"/>
</dbReference>
<dbReference type="InterPro" id="IPR004013">
    <property type="entry name" value="PHP_dom"/>
</dbReference>
<dbReference type="EC" id="3.1.3.15" evidence="3 8"/>
<evidence type="ECO:0000256" key="3">
    <source>
        <dbReference type="ARBA" id="ARBA00013085"/>
    </source>
</evidence>
<evidence type="ECO:0000256" key="1">
    <source>
        <dbReference type="ARBA" id="ARBA00004970"/>
    </source>
</evidence>
<dbReference type="GO" id="GO:0005737">
    <property type="term" value="C:cytoplasm"/>
    <property type="evidence" value="ECO:0007669"/>
    <property type="project" value="TreeGrafter"/>
</dbReference>
<evidence type="ECO:0000256" key="7">
    <source>
        <dbReference type="ARBA" id="ARBA00049158"/>
    </source>
</evidence>
<gene>
    <name evidence="10" type="ORF">SAMN02910451_01552</name>
</gene>
<comment type="similarity">
    <text evidence="2 8">Belongs to the PHP hydrolase family. HisK subfamily.</text>
</comment>
<dbReference type="PANTHER" id="PTHR21039:SF0">
    <property type="entry name" value="HISTIDINOL-PHOSPHATASE"/>
    <property type="match status" value="1"/>
</dbReference>
<keyword evidence="5 8" id="KW-0378">Hydrolase</keyword>
<dbReference type="UniPathway" id="UPA00031">
    <property type="reaction ID" value="UER00013"/>
</dbReference>
<dbReference type="NCBIfam" id="TIGR01856">
    <property type="entry name" value="hisJ_fam"/>
    <property type="match status" value="1"/>
</dbReference>
<dbReference type="PANTHER" id="PTHR21039">
    <property type="entry name" value="HISTIDINOL PHOSPHATASE-RELATED"/>
    <property type="match status" value="1"/>
</dbReference>
<dbReference type="Pfam" id="PF02811">
    <property type="entry name" value="PHP"/>
    <property type="match status" value="1"/>
</dbReference>
<evidence type="ECO:0000259" key="9">
    <source>
        <dbReference type="SMART" id="SM00481"/>
    </source>
</evidence>
<organism evidence="10 11">
    <name type="scientific">Butyrivibrio hungatei</name>
    <dbReference type="NCBI Taxonomy" id="185008"/>
    <lineage>
        <taxon>Bacteria</taxon>
        <taxon>Bacillati</taxon>
        <taxon>Bacillota</taxon>
        <taxon>Clostridia</taxon>
        <taxon>Lachnospirales</taxon>
        <taxon>Lachnospiraceae</taxon>
        <taxon>Butyrivibrio</taxon>
    </lineage>
</organism>
<accession>A0A1G5DJ48</accession>
<dbReference type="EMBL" id="FMUR01000008">
    <property type="protein sequence ID" value="SCY14577.1"/>
    <property type="molecule type" value="Genomic_DNA"/>
</dbReference>
<evidence type="ECO:0000313" key="11">
    <source>
        <dbReference type="Proteomes" id="UP000183047"/>
    </source>
</evidence>
<dbReference type="GO" id="GO:0004401">
    <property type="term" value="F:histidinol-phosphatase activity"/>
    <property type="evidence" value="ECO:0007669"/>
    <property type="project" value="UniProtKB-UniRule"/>
</dbReference>
<dbReference type="AlphaFoldDB" id="A0A1G5DJ48"/>
<evidence type="ECO:0000256" key="5">
    <source>
        <dbReference type="ARBA" id="ARBA00022801"/>
    </source>
</evidence>
<dbReference type="RefSeq" id="WP_074462182.1">
    <property type="nucleotide sequence ID" value="NZ_FMUR01000008.1"/>
</dbReference>
<feature type="domain" description="Polymerase/histidinol phosphatase N-terminal" evidence="9">
    <location>
        <begin position="5"/>
        <end position="91"/>
    </location>
</feature>
<comment type="pathway">
    <text evidence="1 8">Amino-acid biosynthesis; L-histidine biosynthesis; L-histidine from 5-phospho-alpha-D-ribose 1-diphosphate: step 8/9.</text>
</comment>
<dbReference type="Gene3D" id="3.20.20.140">
    <property type="entry name" value="Metal-dependent hydrolases"/>
    <property type="match status" value="1"/>
</dbReference>
<dbReference type="Proteomes" id="UP000183047">
    <property type="component" value="Unassembled WGS sequence"/>
</dbReference>
<sequence>MTLPSDYHLHTHNSGDSDAPMEAMIESAINRGLSEICFTDHMDMDYPITEDIPKDYFLLDTPSYKKELYKFKEIYKDKITIKFGVEIGMQEHIASQNTGYAHSESFDFVIASMHLVDGQDPYYPEFWEGRDVKEVFRHYFELTLENLRLFDNYCVLGHLDYLARYAPKGNNPYSYSAYSDIIDAILIHLINNDKGLDFNTSRLFRSGDPTNPSPDVLKRYKELGGRIITFGSDAHSPEGIAGAFEKASIIAKKCGFDEYCTFENREPIFHKL</sequence>
<evidence type="ECO:0000256" key="6">
    <source>
        <dbReference type="ARBA" id="ARBA00023102"/>
    </source>
</evidence>
<keyword evidence="11" id="KW-1185">Reference proteome</keyword>
<name>A0A1G5DJ48_9FIRM</name>
<dbReference type="InterPro" id="IPR010140">
    <property type="entry name" value="Histidinol_P_phosphatase_HisJ"/>
</dbReference>
<keyword evidence="6 8" id="KW-0368">Histidine biosynthesis</keyword>
<comment type="catalytic activity">
    <reaction evidence="7 8">
        <text>L-histidinol phosphate + H2O = L-histidinol + phosphate</text>
        <dbReference type="Rhea" id="RHEA:14465"/>
        <dbReference type="ChEBI" id="CHEBI:15377"/>
        <dbReference type="ChEBI" id="CHEBI:43474"/>
        <dbReference type="ChEBI" id="CHEBI:57699"/>
        <dbReference type="ChEBI" id="CHEBI:57980"/>
        <dbReference type="EC" id="3.1.3.15"/>
    </reaction>
</comment>
<evidence type="ECO:0000256" key="4">
    <source>
        <dbReference type="ARBA" id="ARBA00022605"/>
    </source>
</evidence>
<dbReference type="OrthoDB" id="9775255at2"/>
<dbReference type="SMART" id="SM00481">
    <property type="entry name" value="POLIIIAc"/>
    <property type="match status" value="1"/>
</dbReference>
<keyword evidence="4 8" id="KW-0028">Amino-acid biosynthesis</keyword>
<proteinExistence type="inferred from homology"/>